<dbReference type="PANTHER" id="PTHR34406">
    <property type="entry name" value="PROTEIN YCEI"/>
    <property type="match status" value="1"/>
</dbReference>
<dbReference type="Gene3D" id="2.40.128.110">
    <property type="entry name" value="Lipid/polyisoprenoid-binding, YceI-like"/>
    <property type="match status" value="1"/>
</dbReference>
<name>A0A2M9C559_9MICO</name>
<evidence type="ECO:0000256" key="2">
    <source>
        <dbReference type="SAM" id="Phobius"/>
    </source>
</evidence>
<comment type="caution">
    <text evidence="4">The sequence shown here is derived from an EMBL/GenBank/DDBJ whole genome shotgun (WGS) entry which is preliminary data.</text>
</comment>
<proteinExistence type="inferred from homology"/>
<feature type="domain" description="Lipid/polyisoprenoid-binding YceI-like" evidence="3">
    <location>
        <begin position="83"/>
        <end position="248"/>
    </location>
</feature>
<evidence type="ECO:0000256" key="1">
    <source>
        <dbReference type="ARBA" id="ARBA00008812"/>
    </source>
</evidence>
<evidence type="ECO:0000259" key="3">
    <source>
        <dbReference type="SMART" id="SM00867"/>
    </source>
</evidence>
<dbReference type="EMBL" id="PGFB01000001">
    <property type="protein sequence ID" value="PJJ65664.1"/>
    <property type="molecule type" value="Genomic_DNA"/>
</dbReference>
<evidence type="ECO:0000313" key="4">
    <source>
        <dbReference type="EMBL" id="PJJ65664.1"/>
    </source>
</evidence>
<keyword evidence="2" id="KW-0472">Membrane</keyword>
<feature type="transmembrane region" description="Helical" evidence="2">
    <location>
        <begin position="29"/>
        <end position="52"/>
    </location>
</feature>
<keyword evidence="5" id="KW-1185">Reference proteome</keyword>
<keyword evidence="2" id="KW-0812">Transmembrane</keyword>
<keyword evidence="2" id="KW-1133">Transmembrane helix</keyword>
<evidence type="ECO:0000313" key="5">
    <source>
        <dbReference type="Proteomes" id="UP000230161"/>
    </source>
</evidence>
<dbReference type="SMART" id="SM00867">
    <property type="entry name" value="YceI"/>
    <property type="match status" value="1"/>
</dbReference>
<dbReference type="Proteomes" id="UP000230161">
    <property type="component" value="Unassembled WGS sequence"/>
</dbReference>
<dbReference type="PANTHER" id="PTHR34406:SF1">
    <property type="entry name" value="PROTEIN YCEI"/>
    <property type="match status" value="1"/>
</dbReference>
<dbReference type="AlphaFoldDB" id="A0A2M9C559"/>
<protein>
    <submittedName>
        <fullName evidence="4">YceI-like domain-containing protein</fullName>
    </submittedName>
</protein>
<sequence>MNFSGGGLVVMGRAVLNENEGDMKKSTKIALWVTGGVVVVVAAALVVGPYVYAGYVQSNEAAPPTLSATSGTSSVDVDDLSGAWAIGSGSFAGYRVDEVLYDQHVTVTGRTDQVTGDLTVDGLTLTAATITVDVASISTPEPARDAYFRDSALEVSRFPTATFTLTAPVTAERPAPGEPQSFTAEGDLTMHGVTQHVSVDLQAALTADGGQVTGSIPVTFDDYGVQAPSLGFVTVENSGSVEFLLNLTQQ</sequence>
<dbReference type="InterPro" id="IPR036761">
    <property type="entry name" value="TTHA0802/YceI-like_sf"/>
</dbReference>
<comment type="similarity">
    <text evidence="1">Belongs to the UPF0312 family.</text>
</comment>
<dbReference type="SUPFAM" id="SSF101874">
    <property type="entry name" value="YceI-like"/>
    <property type="match status" value="1"/>
</dbReference>
<organism evidence="4 5">
    <name type="scientific">Compostimonas suwonensis</name>
    <dbReference type="NCBI Taxonomy" id="1048394"/>
    <lineage>
        <taxon>Bacteria</taxon>
        <taxon>Bacillati</taxon>
        <taxon>Actinomycetota</taxon>
        <taxon>Actinomycetes</taxon>
        <taxon>Micrococcales</taxon>
        <taxon>Microbacteriaceae</taxon>
        <taxon>Compostimonas</taxon>
    </lineage>
</organism>
<reference evidence="4 5" key="1">
    <citation type="submission" date="2017-11" db="EMBL/GenBank/DDBJ databases">
        <title>Genomic Encyclopedia of Archaeal and Bacterial Type Strains, Phase II (KMG-II): From Individual Species to Whole Genera.</title>
        <authorList>
            <person name="Goeker M."/>
        </authorList>
    </citation>
    <scope>NUCLEOTIDE SEQUENCE [LARGE SCALE GENOMIC DNA]</scope>
    <source>
        <strain evidence="4 5">DSM 25625</strain>
    </source>
</reference>
<dbReference type="InterPro" id="IPR007372">
    <property type="entry name" value="Lipid/polyisoprenoid-bd_YceI"/>
</dbReference>
<dbReference type="Pfam" id="PF04264">
    <property type="entry name" value="YceI"/>
    <property type="match status" value="1"/>
</dbReference>
<gene>
    <name evidence="4" type="ORF">CLV54_0701</name>
</gene>
<accession>A0A2M9C559</accession>